<dbReference type="EMBL" id="ADLO01000024">
    <property type="protein sequence ID" value="KGF56887.1"/>
    <property type="molecule type" value="Genomic_DNA"/>
</dbReference>
<evidence type="ECO:0000313" key="4">
    <source>
        <dbReference type="Proteomes" id="UP000029585"/>
    </source>
</evidence>
<dbReference type="InterPro" id="IPR021144">
    <property type="entry name" value="UPF0597"/>
</dbReference>
<protein>
    <recommendedName>
        <fullName evidence="1">UPF0597 protein HMPREF9460_00606</fullName>
    </recommendedName>
</protein>
<dbReference type="Pfam" id="PF03313">
    <property type="entry name" value="SDH_alpha"/>
    <property type="match status" value="1"/>
</dbReference>
<dbReference type="eggNOG" id="COG3681">
    <property type="taxonomic scope" value="Bacteria"/>
</dbReference>
<evidence type="ECO:0000313" key="3">
    <source>
        <dbReference type="EMBL" id="KGF56887.1"/>
    </source>
</evidence>
<dbReference type="HAMAP" id="MF_01845">
    <property type="entry name" value="UPF0597"/>
    <property type="match status" value="1"/>
</dbReference>
<sequence length="430" mass="44987">MQLNKEEMLTLLHQEVVPALGCTEPVCVALCAADAYHAIGGQVVSIKMEVNPGIYKNGMSVGIPGFQRVGLKYAAALGACLGNPEKGLELLEEINSIVSKEAIRLVEDKQVSVTIAEGESRLYAHAEIITTRGIGISTIRDTHSNIIYTSANNEVLFEKEYTAGGEDALHAKLKSMTVAQLRELADSAGEEELAFMLEGAEMNETLSDYGLEHRLGIGIADTLKAHLSTDIMGSSLMARTMVRVASSAEGRMSGCPYAVMSSAGSGNHGITAIIPVVEMARHLGSSREATVKALAFSHLLNVYIKLFTGKLSATCGCGVSAATAASAAMVWLLGGDDKQIGAAIINMSANLTGMICDGGKIGCALKLATAASAAIMSAYLAVGGVVVSPSDGICAATPEQVIRNMGRISTPGMVETDRTILSIMMEKDQG</sequence>
<accession>A0A096CQ36</accession>
<dbReference type="AlphaFoldDB" id="A0A096CQ36"/>
<gene>
    <name evidence="3" type="ORF">HMPREF9460_00606</name>
</gene>
<dbReference type="GO" id="GO:0080146">
    <property type="term" value="F:L-cysteine desulfhydrase activity"/>
    <property type="evidence" value="ECO:0007669"/>
    <property type="project" value="TreeGrafter"/>
</dbReference>
<dbReference type="PATRIC" id="fig|742738.3.peg.628"/>
<evidence type="ECO:0000259" key="2">
    <source>
        <dbReference type="Pfam" id="PF03313"/>
    </source>
</evidence>
<dbReference type="HOGENOM" id="CLU_051840_0_0_9"/>
<proteinExistence type="inferred from homology"/>
<dbReference type="PIRSF" id="PIRSF006054">
    <property type="entry name" value="UCP006054"/>
    <property type="match status" value="1"/>
</dbReference>
<keyword evidence="4" id="KW-1185">Reference proteome</keyword>
<dbReference type="PANTHER" id="PTHR30501">
    <property type="entry name" value="UPF0597 PROTEIN YHAM"/>
    <property type="match status" value="1"/>
</dbReference>
<comment type="caution">
    <text evidence="3">The sequence shown here is derived from an EMBL/GenBank/DDBJ whole genome shotgun (WGS) entry which is preliminary data.</text>
</comment>
<feature type="domain" description="Serine dehydratase-like alpha subunit" evidence="2">
    <location>
        <begin position="182"/>
        <end position="421"/>
    </location>
</feature>
<name>A0A096CQ36_FLAPL</name>
<reference evidence="3 4" key="1">
    <citation type="submission" date="2011-08" db="EMBL/GenBank/DDBJ databases">
        <title>The Genome Sequence of Clostridium orbiscindens 1_3_50AFAA.</title>
        <authorList>
            <consortium name="The Broad Institute Genome Sequencing Platform"/>
            <person name="Earl A."/>
            <person name="Ward D."/>
            <person name="Feldgarden M."/>
            <person name="Gevers D."/>
            <person name="Daigneault M."/>
            <person name="Strauss J."/>
            <person name="Allen-Vercoe E."/>
            <person name="Young S.K."/>
            <person name="Zeng Q."/>
            <person name="Gargeya S."/>
            <person name="Fitzgerald M."/>
            <person name="Haas B."/>
            <person name="Abouelleil A."/>
            <person name="Alvarado L."/>
            <person name="Arachchi H.M."/>
            <person name="Berlin A."/>
            <person name="Brown A."/>
            <person name="Chapman S.B."/>
            <person name="Chen Z."/>
            <person name="Dunbar C."/>
            <person name="Freedman E."/>
            <person name="Gearin G."/>
            <person name="Gellesch M."/>
            <person name="Goldberg J."/>
            <person name="Griggs A."/>
            <person name="Gujja S."/>
            <person name="Heiman D."/>
            <person name="Howarth C."/>
            <person name="Larson L."/>
            <person name="Lui A."/>
            <person name="MacDonald P.J.P."/>
            <person name="Montmayeur A."/>
            <person name="Murphy C."/>
            <person name="Neiman D."/>
            <person name="Pearson M."/>
            <person name="Priest M."/>
            <person name="Roberts A."/>
            <person name="Saif S."/>
            <person name="Shea T."/>
            <person name="Shenoy N."/>
            <person name="Sisk P."/>
            <person name="Stolte C."/>
            <person name="Sykes S."/>
            <person name="Wortman J."/>
            <person name="Nusbaum C."/>
            <person name="Birren B."/>
        </authorList>
    </citation>
    <scope>NUCLEOTIDE SEQUENCE [LARGE SCALE GENOMIC DNA]</scope>
    <source>
        <strain evidence="3 4">1_3_50AFAA</strain>
    </source>
</reference>
<comment type="similarity">
    <text evidence="1">Belongs to the UPF0597 family.</text>
</comment>
<dbReference type="PANTHER" id="PTHR30501:SF2">
    <property type="entry name" value="UPF0597 PROTEIN YHAM"/>
    <property type="match status" value="1"/>
</dbReference>
<dbReference type="InterPro" id="IPR005130">
    <property type="entry name" value="Ser_deHydtase-like_asu"/>
</dbReference>
<organism evidence="3 4">
    <name type="scientific">Flavonifractor plautii 1_3_50AFAA</name>
    <dbReference type="NCBI Taxonomy" id="742738"/>
    <lineage>
        <taxon>Bacteria</taxon>
        <taxon>Bacillati</taxon>
        <taxon>Bacillota</taxon>
        <taxon>Clostridia</taxon>
        <taxon>Eubacteriales</taxon>
        <taxon>Oscillospiraceae</taxon>
        <taxon>Flavonifractor</taxon>
    </lineage>
</organism>
<dbReference type="GO" id="GO:0019450">
    <property type="term" value="P:L-cysteine catabolic process to pyruvate"/>
    <property type="evidence" value="ECO:0007669"/>
    <property type="project" value="TreeGrafter"/>
</dbReference>
<dbReference type="RefSeq" id="WP_009258943.1">
    <property type="nucleotide sequence ID" value="NZ_KN174161.1"/>
</dbReference>
<evidence type="ECO:0000256" key="1">
    <source>
        <dbReference type="HAMAP-Rule" id="MF_01845"/>
    </source>
</evidence>
<dbReference type="Proteomes" id="UP000029585">
    <property type="component" value="Unassembled WGS sequence"/>
</dbReference>